<keyword evidence="3" id="KW-1185">Reference proteome</keyword>
<comment type="caution">
    <text evidence="2">The sequence shown here is derived from an EMBL/GenBank/DDBJ whole genome shotgun (WGS) entry which is preliminary data.</text>
</comment>
<organism evidence="2 3">
    <name type="scientific">Streptacidiphilus jeojiensis</name>
    <dbReference type="NCBI Taxonomy" id="3229225"/>
    <lineage>
        <taxon>Bacteria</taxon>
        <taxon>Bacillati</taxon>
        <taxon>Actinomycetota</taxon>
        <taxon>Actinomycetes</taxon>
        <taxon>Kitasatosporales</taxon>
        <taxon>Streptomycetaceae</taxon>
        <taxon>Streptacidiphilus</taxon>
    </lineage>
</organism>
<accession>A0ABV6XU49</accession>
<evidence type="ECO:0000256" key="1">
    <source>
        <dbReference type="SAM" id="Phobius"/>
    </source>
</evidence>
<evidence type="ECO:0000313" key="3">
    <source>
        <dbReference type="Proteomes" id="UP001592581"/>
    </source>
</evidence>
<reference evidence="2 3" key="1">
    <citation type="submission" date="2024-06" db="EMBL/GenBank/DDBJ databases">
        <authorList>
            <person name="Lee S.D."/>
        </authorList>
    </citation>
    <scope>NUCLEOTIDE SEQUENCE [LARGE SCALE GENOMIC DNA]</scope>
    <source>
        <strain evidence="2 3">N1-10</strain>
    </source>
</reference>
<proteinExistence type="predicted"/>
<dbReference type="RefSeq" id="WP_380566838.1">
    <property type="nucleotide sequence ID" value="NZ_JBEUKS010000010.1"/>
</dbReference>
<keyword evidence="1" id="KW-1133">Transmembrane helix</keyword>
<evidence type="ECO:0000313" key="2">
    <source>
        <dbReference type="EMBL" id="MFC1441801.1"/>
    </source>
</evidence>
<keyword evidence="1" id="KW-0472">Membrane</keyword>
<dbReference type="Proteomes" id="UP001592581">
    <property type="component" value="Unassembled WGS sequence"/>
</dbReference>
<sequence>MDRRAKRWIQALGAVLGVQLLLGAENLYASGAFSQPAFSPDGSSQVVLWNLVADQAVRTAVETVVLLGLLALARLVSRRLLHGRFATAVTALLLLLGSYVDVFVEFKGMALGGPALAWGLTNDLQSAAVPVIAGAWVLWGRRPEPRTGLVAAAVPGVWDGGGSVLQFEPDGVFTVTSGGLVSVAGLWEPGPDGRSQVVLKVDSPTDLGHGWQATLLDLELTGHAARLHSGAAVSYLRREPELVLQETGGYIGAVEVLEA</sequence>
<name>A0ABV6XU49_9ACTN</name>
<keyword evidence="1" id="KW-0812">Transmembrane</keyword>
<protein>
    <submittedName>
        <fullName evidence="2">Uncharacterized protein</fullName>
    </submittedName>
</protein>
<feature type="transmembrane region" description="Helical" evidence="1">
    <location>
        <begin position="85"/>
        <end position="104"/>
    </location>
</feature>
<gene>
    <name evidence="2" type="ORF">ABUW04_26465</name>
</gene>
<dbReference type="EMBL" id="JBEUKS010000010">
    <property type="protein sequence ID" value="MFC1441801.1"/>
    <property type="molecule type" value="Genomic_DNA"/>
</dbReference>